<feature type="transmembrane region" description="Helical" evidence="1">
    <location>
        <begin position="293"/>
        <end position="317"/>
    </location>
</feature>
<evidence type="ECO:0000313" key="4">
    <source>
        <dbReference type="Proteomes" id="UP001338125"/>
    </source>
</evidence>
<dbReference type="InterPro" id="IPR053018">
    <property type="entry name" value="Elsinochrome_Biosynth-Asso"/>
</dbReference>
<evidence type="ECO:0000313" key="3">
    <source>
        <dbReference type="EMBL" id="KAK5989398.1"/>
    </source>
</evidence>
<keyword evidence="1" id="KW-0812">Transmembrane</keyword>
<feature type="transmembrane region" description="Helical" evidence="1">
    <location>
        <begin position="365"/>
        <end position="388"/>
    </location>
</feature>
<keyword evidence="2" id="KW-0732">Signal</keyword>
<feature type="transmembrane region" description="Helical" evidence="1">
    <location>
        <begin position="248"/>
        <end position="273"/>
    </location>
</feature>
<keyword evidence="1" id="KW-0472">Membrane</keyword>
<evidence type="ECO:0000256" key="1">
    <source>
        <dbReference type="SAM" id="Phobius"/>
    </source>
</evidence>
<dbReference type="PANTHER" id="PTHR37577">
    <property type="entry name" value="INTEGRAL MEMBRANE PROTEIN"/>
    <property type="match status" value="1"/>
</dbReference>
<reference evidence="3 4" key="1">
    <citation type="submission" date="2024-01" db="EMBL/GenBank/DDBJ databases">
        <title>Complete genome of Cladobotryum mycophilum ATHUM6906.</title>
        <authorList>
            <person name="Christinaki A.C."/>
            <person name="Myridakis A.I."/>
            <person name="Kouvelis V.N."/>
        </authorList>
    </citation>
    <scope>NUCLEOTIDE SEQUENCE [LARGE SCALE GENOMIC DNA]</scope>
    <source>
        <strain evidence="3 4">ATHUM6906</strain>
    </source>
</reference>
<keyword evidence="4" id="KW-1185">Reference proteome</keyword>
<sequence>MKLSLLAISLLASTGLTRTLGTFPDQPQQEWAEIPLDSPKNWVPGESLAKARVDGWIAGHDALTYDQWSSLVLEWCKEIPSTKSASVFSDTTTETGPTVRYWFGHCFNTTVTAGDFTRKDSVTTAFLASAYISVLLQLISYFLPGVVGRVWFNSMDELFTKVGASVLMANRPPDWVIESGRKTVMMISYQQLVTGIAIFIVGFVKHCTITQYHFYVVYLLGSISSIVHQSAIFLLTDELRKNTILHTSRAVVVIVLSIMLLAGQFLVCTVDYFRYSYGLSPHCAWTRISYDGVSVALLVIGTIMTIWGLLDAIYAIYPTWSVSVKTRKVSFCFVPILRFPSRWHSKPLRQSKKVRMEGGILRKTAIRVAWLVLMTPSFLLSVICFGFSEIWTSHALSVLRICTGLIWASKELVTTRQHTVENRMQGSENEWGFGQLLPLLLLVLPMLSAIEIYFGKL</sequence>
<proteinExistence type="predicted"/>
<dbReference type="PANTHER" id="PTHR37577:SF1">
    <property type="entry name" value="INTEGRAL MEMBRANE PROTEIN"/>
    <property type="match status" value="1"/>
</dbReference>
<feature type="transmembrane region" description="Helical" evidence="1">
    <location>
        <begin position="187"/>
        <end position="206"/>
    </location>
</feature>
<dbReference type="Proteomes" id="UP001338125">
    <property type="component" value="Unassembled WGS sequence"/>
</dbReference>
<dbReference type="EMBL" id="JAVFKD010000015">
    <property type="protein sequence ID" value="KAK5989398.1"/>
    <property type="molecule type" value="Genomic_DNA"/>
</dbReference>
<accession>A0ABR0SBD3</accession>
<feature type="transmembrane region" description="Helical" evidence="1">
    <location>
        <begin position="433"/>
        <end position="454"/>
    </location>
</feature>
<feature type="transmembrane region" description="Helical" evidence="1">
    <location>
        <begin position="126"/>
        <end position="152"/>
    </location>
</feature>
<feature type="chain" id="PRO_5045832030" evidence="2">
    <location>
        <begin position="22"/>
        <end position="457"/>
    </location>
</feature>
<organism evidence="3 4">
    <name type="scientific">Cladobotryum mycophilum</name>
    <dbReference type="NCBI Taxonomy" id="491253"/>
    <lineage>
        <taxon>Eukaryota</taxon>
        <taxon>Fungi</taxon>
        <taxon>Dikarya</taxon>
        <taxon>Ascomycota</taxon>
        <taxon>Pezizomycotina</taxon>
        <taxon>Sordariomycetes</taxon>
        <taxon>Hypocreomycetidae</taxon>
        <taxon>Hypocreales</taxon>
        <taxon>Hypocreaceae</taxon>
        <taxon>Cladobotryum</taxon>
    </lineage>
</organism>
<protein>
    <submittedName>
        <fullName evidence="3">Uncharacterized protein</fullName>
    </submittedName>
</protein>
<keyword evidence="1" id="KW-1133">Transmembrane helix</keyword>
<gene>
    <name evidence="3" type="ORF">PT974_10917</name>
</gene>
<feature type="signal peptide" evidence="2">
    <location>
        <begin position="1"/>
        <end position="21"/>
    </location>
</feature>
<name>A0ABR0SBD3_9HYPO</name>
<evidence type="ECO:0000256" key="2">
    <source>
        <dbReference type="SAM" id="SignalP"/>
    </source>
</evidence>
<feature type="transmembrane region" description="Helical" evidence="1">
    <location>
        <begin position="212"/>
        <end position="236"/>
    </location>
</feature>
<comment type="caution">
    <text evidence="3">The sequence shown here is derived from an EMBL/GenBank/DDBJ whole genome shotgun (WGS) entry which is preliminary data.</text>
</comment>